<comment type="subcellular location">
    <subcellularLocation>
        <location evidence="1">Nucleus</location>
    </subcellularLocation>
</comment>
<sequence>MLERVFSCHKVCGQPLECQKHFCFKRCHPGACGRCKRRVQFCLMCPCGKVALSKLVASGDVYGDRKECTDPIPTCLNKCQRRNAACDHECQYDCHDGPCPPCPLKMVITCNCGRSKRSVSCQEYAQVVDANEPFNCDRICKKLKICGRHFCKEKCCTVEVHICESICNKKLACGQHFCEESCHIGPCGTCWRGVVYDQIACHCGKTILEPPQPCGTKPPECEHPCQRPQICFHPVRHNCHSEEQCPPCTVLMFKPCPGGHQMVHNIPCFQDAPSCGRTCGERMSSKCKHLCQQRCHLPPCLPKGAQCSEPCQEPIPECGHPCGLKCHPGISCKEVRERSSSHECCVLVELVCPCGVRKQNKKCHLVQNMPEIFEKEVKNLSLAPSEQDFSHLPKYLQGSGNVLITCNLKCQSAAKLKEASAKREALAEEMWVRGDDSKAIELPPAFPPPDYTDFLKNYASKYLSFAKSIEQQLEDAVVNCRDPSSNGRCFYHFAPMNKHKRRFIHELAEFYSIECHVCDPEPHRYVMIIAISNVSKFPGLSASKSNRLTSVVESEYKNISSCKVKPVQPTQKPKPTTSTSADIHSSRPVTSGISYATMAAQNN</sequence>
<keyword evidence="7" id="KW-0805">Transcription regulation</keyword>
<evidence type="ECO:0000256" key="6">
    <source>
        <dbReference type="ARBA" id="ARBA00022833"/>
    </source>
</evidence>
<dbReference type="GO" id="GO:0005634">
    <property type="term" value="C:nucleus"/>
    <property type="evidence" value="ECO:0007669"/>
    <property type="project" value="UniProtKB-SubCell"/>
</dbReference>
<dbReference type="AlphaFoldDB" id="A0ABD2QEF6"/>
<evidence type="ECO:0000256" key="8">
    <source>
        <dbReference type="ARBA" id="ARBA00023163"/>
    </source>
</evidence>
<evidence type="ECO:0000256" key="10">
    <source>
        <dbReference type="SAM" id="MobiDB-lite"/>
    </source>
</evidence>
<comment type="caution">
    <text evidence="12">The sequence shown here is derived from an EMBL/GenBank/DDBJ whole genome shotgun (WGS) entry which is preliminary data.</text>
</comment>
<feature type="domain" description="R3H" evidence="11">
    <location>
        <begin position="467"/>
        <end position="532"/>
    </location>
</feature>
<name>A0ABD2QEF6_9PLAT</name>
<keyword evidence="9" id="KW-0539">Nucleus</keyword>
<keyword evidence="6" id="KW-0862">Zinc</keyword>
<keyword evidence="4" id="KW-0677">Repeat</keyword>
<evidence type="ECO:0000256" key="4">
    <source>
        <dbReference type="ARBA" id="ARBA00022737"/>
    </source>
</evidence>
<keyword evidence="3" id="KW-0479">Metal-binding</keyword>
<keyword evidence="8" id="KW-0804">Transcription</keyword>
<comment type="similarity">
    <text evidence="2">Belongs to the NFX1 family.</text>
</comment>
<evidence type="ECO:0000256" key="7">
    <source>
        <dbReference type="ARBA" id="ARBA00023015"/>
    </source>
</evidence>
<dbReference type="SMART" id="SM00438">
    <property type="entry name" value="ZnF_NFX"/>
    <property type="match status" value="7"/>
</dbReference>
<dbReference type="PANTHER" id="PTHR12360">
    <property type="entry name" value="NUCLEAR TRANSCRIPTION FACTOR, X-BOX BINDING 1 NFX1"/>
    <property type="match status" value="1"/>
</dbReference>
<evidence type="ECO:0000256" key="5">
    <source>
        <dbReference type="ARBA" id="ARBA00022771"/>
    </source>
</evidence>
<dbReference type="SUPFAM" id="SSF82708">
    <property type="entry name" value="R3H domain"/>
    <property type="match status" value="1"/>
</dbReference>
<protein>
    <submittedName>
        <fullName evidence="12">Transcriptional repressor NF-X1</fullName>
    </submittedName>
</protein>
<dbReference type="InterPro" id="IPR001374">
    <property type="entry name" value="R3H_dom"/>
</dbReference>
<keyword evidence="5" id="KW-0863">Zinc-finger</keyword>
<evidence type="ECO:0000256" key="9">
    <source>
        <dbReference type="ARBA" id="ARBA00023242"/>
    </source>
</evidence>
<gene>
    <name evidence="12" type="primary">NFX1</name>
    <name evidence="12" type="ORF">Ciccas_003408</name>
</gene>
<dbReference type="Pfam" id="PF01424">
    <property type="entry name" value="R3H"/>
    <property type="match status" value="1"/>
</dbReference>
<evidence type="ECO:0000256" key="3">
    <source>
        <dbReference type="ARBA" id="ARBA00022723"/>
    </source>
</evidence>
<dbReference type="Gene3D" id="3.30.1370.50">
    <property type="entry name" value="R3H-like domain"/>
    <property type="match status" value="1"/>
</dbReference>
<accession>A0ABD2QEF6</accession>
<dbReference type="InterPro" id="IPR000967">
    <property type="entry name" value="Znf_NFX1"/>
</dbReference>
<proteinExistence type="inferred from homology"/>
<evidence type="ECO:0000313" key="12">
    <source>
        <dbReference type="EMBL" id="KAL3317928.1"/>
    </source>
</evidence>
<dbReference type="PANTHER" id="PTHR12360:SF12">
    <property type="entry name" value="TRANSCRIPTIONAL REPRESSOR NF-X1"/>
    <property type="match status" value="1"/>
</dbReference>
<dbReference type="CDD" id="cd06008">
    <property type="entry name" value="NF-X1-zinc-finger"/>
    <property type="match status" value="3"/>
</dbReference>
<feature type="compositionally biased region" description="Low complexity" evidence="10">
    <location>
        <begin position="563"/>
        <end position="580"/>
    </location>
</feature>
<dbReference type="EMBL" id="JBJKFK010000308">
    <property type="protein sequence ID" value="KAL3317928.1"/>
    <property type="molecule type" value="Genomic_DNA"/>
</dbReference>
<organism evidence="12 13">
    <name type="scientific">Cichlidogyrus casuarinus</name>
    <dbReference type="NCBI Taxonomy" id="1844966"/>
    <lineage>
        <taxon>Eukaryota</taxon>
        <taxon>Metazoa</taxon>
        <taxon>Spiralia</taxon>
        <taxon>Lophotrochozoa</taxon>
        <taxon>Platyhelminthes</taxon>
        <taxon>Monogenea</taxon>
        <taxon>Monopisthocotylea</taxon>
        <taxon>Dactylogyridea</taxon>
        <taxon>Ancyrocephalidae</taxon>
        <taxon>Cichlidogyrus</taxon>
    </lineage>
</organism>
<feature type="region of interest" description="Disordered" evidence="10">
    <location>
        <begin position="563"/>
        <end position="588"/>
    </location>
</feature>
<evidence type="ECO:0000313" key="13">
    <source>
        <dbReference type="Proteomes" id="UP001626550"/>
    </source>
</evidence>
<dbReference type="GO" id="GO:0008270">
    <property type="term" value="F:zinc ion binding"/>
    <property type="evidence" value="ECO:0007669"/>
    <property type="project" value="UniProtKB-KW"/>
</dbReference>
<evidence type="ECO:0000259" key="11">
    <source>
        <dbReference type="PROSITE" id="PS51061"/>
    </source>
</evidence>
<dbReference type="SMART" id="SM00393">
    <property type="entry name" value="R3H"/>
    <property type="match status" value="1"/>
</dbReference>
<reference evidence="12 13" key="1">
    <citation type="submission" date="2024-11" db="EMBL/GenBank/DDBJ databases">
        <title>Adaptive evolution of stress response genes in parasites aligns with host niche diversity.</title>
        <authorList>
            <person name="Hahn C."/>
            <person name="Resl P."/>
        </authorList>
    </citation>
    <scope>NUCLEOTIDE SEQUENCE [LARGE SCALE GENOMIC DNA]</scope>
    <source>
        <strain evidence="12">EGGRZ-B1_66</strain>
        <tissue evidence="12">Body</tissue>
    </source>
</reference>
<evidence type="ECO:0000256" key="2">
    <source>
        <dbReference type="ARBA" id="ARBA00007269"/>
    </source>
</evidence>
<dbReference type="InterPro" id="IPR036867">
    <property type="entry name" value="R3H_dom_sf"/>
</dbReference>
<dbReference type="GO" id="GO:0003676">
    <property type="term" value="F:nucleic acid binding"/>
    <property type="evidence" value="ECO:0007669"/>
    <property type="project" value="UniProtKB-UniRule"/>
</dbReference>
<dbReference type="PROSITE" id="PS51061">
    <property type="entry name" value="R3H"/>
    <property type="match status" value="1"/>
</dbReference>
<dbReference type="InterPro" id="IPR034078">
    <property type="entry name" value="NFX1_fam"/>
</dbReference>
<keyword evidence="13" id="KW-1185">Reference proteome</keyword>
<evidence type="ECO:0000256" key="1">
    <source>
        <dbReference type="ARBA" id="ARBA00004123"/>
    </source>
</evidence>
<dbReference type="Proteomes" id="UP001626550">
    <property type="component" value="Unassembled WGS sequence"/>
</dbReference>